<dbReference type="AlphaFoldDB" id="A0A540UNY1"/>
<comment type="caution">
    <text evidence="2">The sequence shown here is derived from an EMBL/GenBank/DDBJ whole genome shotgun (WGS) entry which is preliminary data.</text>
</comment>
<protein>
    <submittedName>
        <fullName evidence="2">Uncharacterized protein</fullName>
    </submittedName>
</protein>
<organism evidence="2 3">
    <name type="scientific">Streptococcus suis</name>
    <dbReference type="NCBI Taxonomy" id="1307"/>
    <lineage>
        <taxon>Bacteria</taxon>
        <taxon>Bacillati</taxon>
        <taxon>Bacillota</taxon>
        <taxon>Bacilli</taxon>
        <taxon>Lactobacillales</taxon>
        <taxon>Streptococcaceae</taxon>
        <taxon>Streptococcus</taxon>
    </lineage>
</organism>
<gene>
    <name evidence="2" type="ORF">FH692_10905</name>
</gene>
<evidence type="ECO:0000313" key="3">
    <source>
        <dbReference type="Proteomes" id="UP000315224"/>
    </source>
</evidence>
<accession>A0A540UNY1</accession>
<keyword evidence="1" id="KW-0812">Transmembrane</keyword>
<proteinExistence type="predicted"/>
<keyword evidence="1" id="KW-0472">Membrane</keyword>
<dbReference type="Proteomes" id="UP000315224">
    <property type="component" value="Unassembled WGS sequence"/>
</dbReference>
<feature type="transmembrane region" description="Helical" evidence="1">
    <location>
        <begin position="250"/>
        <end position="271"/>
    </location>
</feature>
<evidence type="ECO:0000313" key="2">
    <source>
        <dbReference type="EMBL" id="TQE86212.1"/>
    </source>
</evidence>
<keyword evidence="1" id="KW-1133">Transmembrane helix</keyword>
<dbReference type="EMBL" id="VIEK01000030">
    <property type="protein sequence ID" value="TQE86212.1"/>
    <property type="molecule type" value="Genomic_DNA"/>
</dbReference>
<name>A0A540UNY1_STRSU</name>
<feature type="transmembrane region" description="Helical" evidence="1">
    <location>
        <begin position="277"/>
        <end position="297"/>
    </location>
</feature>
<reference evidence="2 3" key="1">
    <citation type="submission" date="2019-06" db="EMBL/GenBank/DDBJ databases">
        <title>Comprehensive assessment of Oxford Nanopore MinION sequencing for bacterial characterization and routine diagnosis.</title>
        <authorList>
            <person name="Tan S."/>
            <person name="Dvorak C.M.T."/>
            <person name="Gebhart C."/>
            <person name="Estrada A."/>
            <person name="Marthaler D.G."/>
            <person name="Murtaugh M.P."/>
        </authorList>
    </citation>
    <scope>NUCLEOTIDE SEQUENCE [LARGE SCALE GENOMIC DNA]</scope>
    <source>
        <strain evidence="2 3">2017UMN1435.21</strain>
    </source>
</reference>
<evidence type="ECO:0000256" key="1">
    <source>
        <dbReference type="SAM" id="Phobius"/>
    </source>
</evidence>
<sequence>MGSSAISQRYPNRKDESVLRANIASYQASLAHQSYIYNRLMGEDILNFRSLNSLHSAMSITNKMAWKKDLDDRWKERTEAIRSGYDAVVKKVEKGEALTEADVVVISAYAKRHPDVKPPKKVVEALDEYYYGLDDIPKSLISKFLDPKEWTKEWSWAAVGQILDDANGIAIQQGKNLGRVFGAKLQPRDALGRFVKDIIKPRSWLSGKLKGMSNGTSKIIGHGAKILGFGVSAFLEGADHYSKYKNVGRAVSYGITGGTVAAGAGMVAGAIGSALALPAIGTLAVGLAVGVVASAGLKAAYENIKPVRDAIDGVGDLFNKGGKAVSDGFKSIGKAFSNPIGSLKGAFEW</sequence>
<dbReference type="RefSeq" id="WP_181729036.1">
    <property type="nucleotide sequence ID" value="NZ_VIEK01000030.1"/>
</dbReference>